<dbReference type="Proteomes" id="UP000076727">
    <property type="component" value="Unassembled WGS sequence"/>
</dbReference>
<organism evidence="3 4">
    <name type="scientific">Daedalea quercina L-15889</name>
    <dbReference type="NCBI Taxonomy" id="1314783"/>
    <lineage>
        <taxon>Eukaryota</taxon>
        <taxon>Fungi</taxon>
        <taxon>Dikarya</taxon>
        <taxon>Basidiomycota</taxon>
        <taxon>Agaricomycotina</taxon>
        <taxon>Agaricomycetes</taxon>
        <taxon>Polyporales</taxon>
        <taxon>Fomitopsis</taxon>
    </lineage>
</organism>
<dbReference type="InterPro" id="IPR025187">
    <property type="entry name" value="DUF4112"/>
</dbReference>
<name>A0A165TBG2_9APHY</name>
<dbReference type="PANTHER" id="PTHR35519:SF2">
    <property type="entry name" value="PH DOMAIN PROTEIN"/>
    <property type="match status" value="1"/>
</dbReference>
<evidence type="ECO:0000313" key="3">
    <source>
        <dbReference type="EMBL" id="KZT73189.1"/>
    </source>
</evidence>
<accession>A0A165TBG2</accession>
<protein>
    <recommendedName>
        <fullName evidence="5">PH domain-containing protein</fullName>
    </recommendedName>
</protein>
<dbReference type="Pfam" id="PF13430">
    <property type="entry name" value="DUF4112"/>
    <property type="match status" value="1"/>
</dbReference>
<evidence type="ECO:0000256" key="2">
    <source>
        <dbReference type="SAM" id="Phobius"/>
    </source>
</evidence>
<evidence type="ECO:0000313" key="4">
    <source>
        <dbReference type="Proteomes" id="UP000076727"/>
    </source>
</evidence>
<keyword evidence="2" id="KW-0472">Membrane</keyword>
<gene>
    <name evidence="3" type="ORF">DAEQUDRAFT_808709</name>
</gene>
<keyword evidence="2" id="KW-1133">Transmembrane helix</keyword>
<keyword evidence="2" id="KW-0812">Transmembrane</keyword>
<reference evidence="3 4" key="1">
    <citation type="journal article" date="2016" name="Mol. Biol. Evol.">
        <title>Comparative Genomics of Early-Diverging Mushroom-Forming Fungi Provides Insights into the Origins of Lignocellulose Decay Capabilities.</title>
        <authorList>
            <person name="Nagy L.G."/>
            <person name="Riley R."/>
            <person name="Tritt A."/>
            <person name="Adam C."/>
            <person name="Daum C."/>
            <person name="Floudas D."/>
            <person name="Sun H."/>
            <person name="Yadav J.S."/>
            <person name="Pangilinan J."/>
            <person name="Larsson K.H."/>
            <person name="Matsuura K."/>
            <person name="Barry K."/>
            <person name="Labutti K."/>
            <person name="Kuo R."/>
            <person name="Ohm R.A."/>
            <person name="Bhattacharya S.S."/>
            <person name="Shirouzu T."/>
            <person name="Yoshinaga Y."/>
            <person name="Martin F.M."/>
            <person name="Grigoriev I.V."/>
            <person name="Hibbett D.S."/>
        </authorList>
    </citation>
    <scope>NUCLEOTIDE SEQUENCE [LARGE SCALE GENOMIC DNA]</scope>
    <source>
        <strain evidence="3 4">L-15889</strain>
    </source>
</reference>
<feature type="transmembrane region" description="Helical" evidence="2">
    <location>
        <begin position="77"/>
        <end position="100"/>
    </location>
</feature>
<proteinExistence type="predicted"/>
<dbReference type="AlphaFoldDB" id="A0A165TBG2"/>
<feature type="compositionally biased region" description="Basic and acidic residues" evidence="1">
    <location>
        <begin position="223"/>
        <end position="234"/>
    </location>
</feature>
<sequence>MDTFLLGRGRKLFAQQLQELEPQDPLYETYTDSRGRQKRRKRDLPPGLTPRDAKILKSVNRRAHYLDKGFRICGMRFGWTFVVGIIPGAGDIADICLNYILVVRKAKQAEIPDHIYHQMLANNLISATIGFIPLLGDIMLAVYKANSRNAALLETFLRERAAEVQKEIEHAQQVAEEMNVASGSKPGQRPAPKKEGSWWFGRRGKSTSGASATARPSTHNPRPSRDSRFVEGVS</sequence>
<evidence type="ECO:0008006" key="5">
    <source>
        <dbReference type="Google" id="ProtNLM"/>
    </source>
</evidence>
<dbReference type="EMBL" id="KV429038">
    <property type="protein sequence ID" value="KZT73189.1"/>
    <property type="molecule type" value="Genomic_DNA"/>
</dbReference>
<dbReference type="OrthoDB" id="2103474at2759"/>
<evidence type="ECO:0000256" key="1">
    <source>
        <dbReference type="SAM" id="MobiDB-lite"/>
    </source>
</evidence>
<feature type="region of interest" description="Disordered" evidence="1">
    <location>
        <begin position="176"/>
        <end position="234"/>
    </location>
</feature>
<feature type="transmembrane region" description="Helical" evidence="2">
    <location>
        <begin position="120"/>
        <end position="143"/>
    </location>
</feature>
<dbReference type="PANTHER" id="PTHR35519">
    <property type="entry name" value="MEMBRANE PROTEINS"/>
    <property type="match status" value="1"/>
</dbReference>
<feature type="compositionally biased region" description="Polar residues" evidence="1">
    <location>
        <begin position="206"/>
        <end position="221"/>
    </location>
</feature>
<dbReference type="STRING" id="1314783.A0A165TBG2"/>
<keyword evidence="4" id="KW-1185">Reference proteome</keyword>